<dbReference type="STRING" id="715226.ABI_28320"/>
<evidence type="ECO:0000256" key="2">
    <source>
        <dbReference type="SAM" id="SignalP"/>
    </source>
</evidence>
<dbReference type="RefSeq" id="WP_006273618.1">
    <property type="nucleotide sequence ID" value="NZ_GL883078.1"/>
</dbReference>
<organism evidence="4 5">
    <name type="scientific">Asticcacaulis biprosthecium C19</name>
    <dbReference type="NCBI Taxonomy" id="715226"/>
    <lineage>
        <taxon>Bacteria</taxon>
        <taxon>Pseudomonadati</taxon>
        <taxon>Pseudomonadota</taxon>
        <taxon>Alphaproteobacteria</taxon>
        <taxon>Caulobacterales</taxon>
        <taxon>Caulobacteraceae</taxon>
        <taxon>Asticcacaulis</taxon>
    </lineage>
</organism>
<feature type="chain" id="PRO_5003320328" evidence="2">
    <location>
        <begin position="27"/>
        <end position="255"/>
    </location>
</feature>
<sequence>MKARLAYKITGILAAIAAASALSATAQDTMATDPAAPVPSQATVPGSVAPSTTPAPTVEAPNTTATPNPTAPTEPAVETPATPPANPDAAADVAQTTPDAAAPDTTTTADASAPKAFMQQAYLANEFSIAAAQLAVEKGSTQDIKDTAQSVLNDGLKTRTAMVTAIQTSTSDMEFDQNWNEEYKQKLADLQTLAGADFDAKYLELQGQVSNDSATFYQSFATTASDDSVKTFASATLSTLTAQNDALESVSQGGQ</sequence>
<evidence type="ECO:0000313" key="5">
    <source>
        <dbReference type="Proteomes" id="UP000006512"/>
    </source>
</evidence>
<feature type="domain" description="DUF4142" evidence="3">
    <location>
        <begin position="115"/>
        <end position="248"/>
    </location>
</feature>
<feature type="region of interest" description="Disordered" evidence="1">
    <location>
        <begin position="31"/>
        <end position="92"/>
    </location>
</feature>
<accession>F4QMH5</accession>
<reference evidence="5" key="1">
    <citation type="submission" date="2011-03" db="EMBL/GenBank/DDBJ databases">
        <title>Draft genome sequence of Brevundimonas diminuta.</title>
        <authorList>
            <person name="Brown P.J.B."/>
            <person name="Buechlein A."/>
            <person name="Hemmerich C."/>
            <person name="Brun Y.V."/>
        </authorList>
    </citation>
    <scope>NUCLEOTIDE SEQUENCE [LARGE SCALE GENOMIC DNA]</scope>
    <source>
        <strain evidence="5">C19</strain>
    </source>
</reference>
<dbReference type="InterPro" id="IPR025419">
    <property type="entry name" value="DUF4142"/>
</dbReference>
<evidence type="ECO:0000259" key="3">
    <source>
        <dbReference type="Pfam" id="PF13628"/>
    </source>
</evidence>
<dbReference type="Pfam" id="PF13628">
    <property type="entry name" value="DUF4142"/>
    <property type="match status" value="1"/>
</dbReference>
<dbReference type="HOGENOM" id="CLU_1088385_0_0_5"/>
<feature type="signal peptide" evidence="2">
    <location>
        <begin position="1"/>
        <end position="26"/>
    </location>
</feature>
<feature type="compositionally biased region" description="Low complexity" evidence="1">
    <location>
        <begin position="52"/>
        <end position="80"/>
    </location>
</feature>
<dbReference type="AlphaFoldDB" id="F4QMH5"/>
<protein>
    <submittedName>
        <fullName evidence="4">Outer membrane protein</fullName>
    </submittedName>
</protein>
<dbReference type="InterPro" id="IPR012347">
    <property type="entry name" value="Ferritin-like"/>
</dbReference>
<gene>
    <name evidence="4" type="ORF">ABI_28320</name>
</gene>
<proteinExistence type="predicted"/>
<keyword evidence="5" id="KW-1185">Reference proteome</keyword>
<dbReference type="Gene3D" id="1.20.1260.10">
    <property type="match status" value="1"/>
</dbReference>
<dbReference type="Proteomes" id="UP000006512">
    <property type="component" value="Unassembled WGS sequence"/>
</dbReference>
<dbReference type="EMBL" id="GL883078">
    <property type="protein sequence ID" value="EGF91416.1"/>
    <property type="molecule type" value="Genomic_DNA"/>
</dbReference>
<evidence type="ECO:0000256" key="1">
    <source>
        <dbReference type="SAM" id="MobiDB-lite"/>
    </source>
</evidence>
<name>F4QMH5_9CAUL</name>
<dbReference type="OrthoDB" id="7173821at2"/>
<evidence type="ECO:0000313" key="4">
    <source>
        <dbReference type="EMBL" id="EGF91416.1"/>
    </source>
</evidence>
<keyword evidence="2" id="KW-0732">Signal</keyword>